<feature type="binding site" evidence="8">
    <location>
        <begin position="198"/>
        <end position="199"/>
    </location>
    <ligand>
        <name>substrate</name>
    </ligand>
</feature>
<comment type="caution">
    <text evidence="8">Lacks conserved residue(s) required for the propagation of feature annotation.</text>
</comment>
<evidence type="ECO:0000256" key="5">
    <source>
        <dbReference type="ARBA" id="ARBA00023154"/>
    </source>
</evidence>
<feature type="active site" description="Proton donor" evidence="8">
    <location>
        <position position="69"/>
    </location>
</feature>
<dbReference type="SUPFAM" id="SSF54506">
    <property type="entry name" value="Diaminopimelate epimerase-like"/>
    <property type="match status" value="2"/>
</dbReference>
<feature type="site" description="Could be important to modulate the pK values of the two catalytic cysteine residues" evidence="8">
    <location>
        <position position="151"/>
    </location>
</feature>
<keyword evidence="8" id="KW-0963">Cytoplasm</keyword>
<dbReference type="NCBIfam" id="TIGR00652">
    <property type="entry name" value="DapF"/>
    <property type="match status" value="1"/>
</dbReference>
<comment type="pathway">
    <text evidence="1 8">Amino-acid biosynthesis; L-lysine biosynthesis via DAP pathway; DL-2,6-diaminopimelate from LL-2,6-diaminopimelate: step 1/1.</text>
</comment>
<feature type="active site" evidence="9">
    <location>
        <position position="69"/>
    </location>
</feature>
<dbReference type="Pfam" id="PF01678">
    <property type="entry name" value="DAP_epimerase"/>
    <property type="match status" value="2"/>
</dbReference>
<comment type="subunit">
    <text evidence="8">Homodimer.</text>
</comment>
<keyword evidence="13" id="KW-1185">Reference proteome</keyword>
<comment type="similarity">
    <text evidence="2 8">Belongs to the diaminopimelate epimerase family.</text>
</comment>
<feature type="binding site" evidence="8">
    <location>
        <begin position="209"/>
        <end position="210"/>
    </location>
    <ligand>
        <name>substrate</name>
    </ligand>
</feature>
<reference evidence="10" key="2">
    <citation type="submission" date="2023-07" db="EMBL/GenBank/DDBJ databases">
        <authorList>
            <person name="Aydin F."/>
            <person name="Tarhane S."/>
            <person name="Saticioglu I.B."/>
            <person name="Karakaya E."/>
            <person name="Abay S."/>
            <person name="Guran O."/>
            <person name="Bozkurt E."/>
            <person name="Uzum N."/>
            <person name="Olgun K."/>
            <person name="Jablonski D."/>
        </authorList>
    </citation>
    <scope>NUCLEOTIDE SEQUENCE</scope>
    <source>
        <strain evidence="10">Faydin-H75</strain>
    </source>
</reference>
<feature type="site" description="Could be important to modulate the pK values of the two catalytic cysteine residues" evidence="8">
    <location>
        <position position="198"/>
    </location>
</feature>
<dbReference type="EMBL" id="JAUYZK010000004">
    <property type="protein sequence ID" value="MDP2538868.1"/>
    <property type="molecule type" value="Genomic_DNA"/>
</dbReference>
<feature type="binding site" evidence="8">
    <location>
        <begin position="70"/>
        <end position="71"/>
    </location>
    <ligand>
        <name>substrate</name>
    </ligand>
</feature>
<dbReference type="InterPro" id="IPR018510">
    <property type="entry name" value="DAP_epimerase_AS"/>
</dbReference>
<accession>A0AA90T4Y8</accession>
<dbReference type="PANTHER" id="PTHR31689:SF0">
    <property type="entry name" value="DIAMINOPIMELATE EPIMERASE"/>
    <property type="match status" value="1"/>
</dbReference>
<evidence type="ECO:0000256" key="3">
    <source>
        <dbReference type="ARBA" id="ARBA00013080"/>
    </source>
</evidence>
<dbReference type="GO" id="GO:0008837">
    <property type="term" value="F:diaminopimelate epimerase activity"/>
    <property type="evidence" value="ECO:0007669"/>
    <property type="project" value="UniProtKB-UniRule"/>
</dbReference>
<sequence length="263" mass="29565">MVVHKYCASGNDFLIINAFRHEDRSQLAKELCDRHNGIGADGLVVVLPHSSYAYEWEFYNSDGSRAKMCGNASRCVCYYAYSNSLALASHTFFTEAGEIKAYFNGAVESDGIGKFANIQTNLGKYTFIEELSLDIHPYGQKWYLLDTGVPHLVHFVRTFEELPKTKNQTLCDLRQKYDANVNIAYIRDNTTIYLSTYERGVEDITLACGTGMAAVFAMGVRHYNISKKCILIPPSTERLDLELEDGEILFGGRVRFIGVCVVD</sequence>
<protein>
    <recommendedName>
        <fullName evidence="3 8">Diaminopimelate epimerase</fullName>
        <shortName evidence="8">DAP epimerase</shortName>
        <ecNumber evidence="3 8">5.1.1.7</ecNumber>
    </recommendedName>
    <alternativeName>
        <fullName evidence="8">PLP-independent amino acid racemase</fullName>
    </alternativeName>
</protein>
<gene>
    <name evidence="8 11" type="primary">dapF</name>
    <name evidence="10" type="ORF">Q5I04_02715</name>
    <name evidence="11" type="ORF">Q5I06_03645</name>
</gene>
<reference evidence="11 13" key="1">
    <citation type="submission" date="2023-07" db="EMBL/GenBank/DDBJ databases">
        <title>Unpublished Manusciprt.</title>
        <authorList>
            <person name="Aydin F."/>
            <person name="Tarhane S."/>
            <person name="Saticioglu I.B."/>
            <person name="Karakaya E."/>
            <person name="Abay S."/>
            <person name="Guran O."/>
            <person name="Bozkurt E."/>
            <person name="Uzum N."/>
            <person name="Olgun K."/>
            <person name="Jablonski D."/>
        </authorList>
    </citation>
    <scope>NUCLEOTIDE SEQUENCE</scope>
    <source>
        <strain evidence="13">faydin-H75</strain>
        <strain evidence="11">Faydin-H76</strain>
    </source>
</reference>
<dbReference type="InterPro" id="IPR001653">
    <property type="entry name" value="DAP_epimerase_DapF"/>
</dbReference>
<keyword evidence="6 8" id="KW-0413">Isomerase</keyword>
<evidence type="ECO:0000313" key="10">
    <source>
        <dbReference type="EMBL" id="MDO7252825.1"/>
    </source>
</evidence>
<dbReference type="Proteomes" id="UP001240777">
    <property type="component" value="Unassembled WGS sequence"/>
</dbReference>
<evidence type="ECO:0000313" key="11">
    <source>
        <dbReference type="EMBL" id="MDP2538868.1"/>
    </source>
</evidence>
<evidence type="ECO:0000256" key="1">
    <source>
        <dbReference type="ARBA" id="ARBA00005196"/>
    </source>
</evidence>
<evidence type="ECO:0000256" key="7">
    <source>
        <dbReference type="ARBA" id="ARBA00051712"/>
    </source>
</evidence>
<dbReference type="GO" id="GO:0009089">
    <property type="term" value="P:lysine biosynthetic process via diaminopimelate"/>
    <property type="evidence" value="ECO:0007669"/>
    <property type="project" value="UniProtKB-UniRule"/>
</dbReference>
<dbReference type="HAMAP" id="MF_00197">
    <property type="entry name" value="DAP_epimerase"/>
    <property type="match status" value="1"/>
</dbReference>
<dbReference type="EMBL" id="JAUPEV010000003">
    <property type="protein sequence ID" value="MDO7252825.1"/>
    <property type="molecule type" value="Genomic_DNA"/>
</dbReference>
<evidence type="ECO:0000256" key="6">
    <source>
        <dbReference type="ARBA" id="ARBA00023235"/>
    </source>
</evidence>
<dbReference type="AlphaFoldDB" id="A0AA90T4Y8"/>
<dbReference type="Proteomes" id="UP001177258">
    <property type="component" value="Unassembled WGS sequence"/>
</dbReference>
<dbReference type="Gene3D" id="3.10.310.10">
    <property type="entry name" value="Diaminopimelate Epimerase, Chain A, domain 1"/>
    <property type="match status" value="2"/>
</dbReference>
<name>A0AA90T4Y8_9HELI</name>
<dbReference type="GO" id="GO:0005829">
    <property type="term" value="C:cytosol"/>
    <property type="evidence" value="ECO:0007669"/>
    <property type="project" value="TreeGrafter"/>
</dbReference>
<evidence type="ECO:0000256" key="9">
    <source>
        <dbReference type="PROSITE-ProRule" id="PRU10125"/>
    </source>
</evidence>
<feature type="binding site" evidence="8">
    <location>
        <position position="60"/>
    </location>
    <ligand>
        <name>substrate</name>
    </ligand>
</feature>
<keyword evidence="4 8" id="KW-0028">Amino-acid biosynthesis</keyword>
<dbReference type="PANTHER" id="PTHR31689">
    <property type="entry name" value="DIAMINOPIMELATE EPIMERASE, CHLOROPLASTIC"/>
    <property type="match status" value="1"/>
</dbReference>
<evidence type="ECO:0000313" key="13">
    <source>
        <dbReference type="Proteomes" id="UP001240777"/>
    </source>
</evidence>
<feature type="binding site" evidence="8">
    <location>
        <position position="11"/>
    </location>
    <ligand>
        <name>substrate</name>
    </ligand>
</feature>
<evidence type="ECO:0000256" key="4">
    <source>
        <dbReference type="ARBA" id="ARBA00022605"/>
    </source>
</evidence>
<proteinExistence type="inferred from homology"/>
<evidence type="ECO:0000256" key="2">
    <source>
        <dbReference type="ARBA" id="ARBA00010219"/>
    </source>
</evidence>
<comment type="catalytic activity">
    <reaction evidence="7 8">
        <text>(2S,6S)-2,6-diaminopimelate = meso-2,6-diaminopimelate</text>
        <dbReference type="Rhea" id="RHEA:15393"/>
        <dbReference type="ChEBI" id="CHEBI:57609"/>
        <dbReference type="ChEBI" id="CHEBI:57791"/>
        <dbReference type="EC" id="5.1.1.7"/>
    </reaction>
</comment>
<organism evidence="11 12">
    <name type="scientific">Helicobacter cappadocius</name>
    <dbReference type="NCBI Taxonomy" id="3063998"/>
    <lineage>
        <taxon>Bacteria</taxon>
        <taxon>Pseudomonadati</taxon>
        <taxon>Campylobacterota</taxon>
        <taxon>Epsilonproteobacteria</taxon>
        <taxon>Campylobacterales</taxon>
        <taxon>Helicobacteraceae</taxon>
        <taxon>Helicobacter</taxon>
    </lineage>
</organism>
<dbReference type="RefSeq" id="WP_305516670.1">
    <property type="nucleotide sequence ID" value="NZ_JAUPEV010000003.1"/>
</dbReference>
<evidence type="ECO:0000313" key="12">
    <source>
        <dbReference type="Proteomes" id="UP001177258"/>
    </source>
</evidence>
<feature type="active site" description="Proton acceptor" evidence="8">
    <location>
        <position position="208"/>
    </location>
</feature>
<dbReference type="EC" id="5.1.1.7" evidence="3 8"/>
<reference evidence="10 12" key="3">
    <citation type="journal article" date="2024" name="Syst. Appl. Microbiol.">
        <title>Helicobacter cappadocius sp. nov., from lizards: The first psychrotrophic Helicobacter species.</title>
        <authorList>
            <person name="Aydin F."/>
            <person name="Tarhane S."/>
            <person name="Karakaya E."/>
            <person name="Abay S."/>
            <person name="Kayman T."/>
            <person name="Guran O."/>
            <person name="Bozkurt E."/>
            <person name="Uzum N."/>
            <person name="Avci A."/>
            <person name="Olgun K."/>
            <person name="Jablonski D."/>
            <person name="Guran C."/>
            <person name="Burcin Saticioglu I."/>
        </authorList>
    </citation>
    <scope>NUCLEOTIDE SEQUENCE [LARGE SCALE GENOMIC DNA]</scope>
    <source>
        <strain evidence="10">Faydin-H75</strain>
        <strain evidence="12">faydin-H76</strain>
    </source>
</reference>
<keyword evidence="5 8" id="KW-0457">Lysine biosynthesis</keyword>
<comment type="caution">
    <text evidence="11">The sequence shown here is derived from an EMBL/GenBank/DDBJ whole genome shotgun (WGS) entry which is preliminary data.</text>
</comment>
<evidence type="ECO:0000256" key="8">
    <source>
        <dbReference type="HAMAP-Rule" id="MF_00197"/>
    </source>
</evidence>
<comment type="subcellular location">
    <subcellularLocation>
        <location evidence="8">Cytoplasm</location>
    </subcellularLocation>
</comment>
<feature type="binding site" evidence="8">
    <location>
        <position position="180"/>
    </location>
    <ligand>
        <name>substrate</name>
    </ligand>
</feature>
<dbReference type="PROSITE" id="PS01326">
    <property type="entry name" value="DAP_EPIMERASE"/>
    <property type="match status" value="1"/>
</dbReference>
<comment type="function">
    <text evidence="8">Catalyzes the stereoinversion of LL-2,6-diaminopimelate (L,L-DAP) to meso-diaminopimelate (meso-DAP), a precursor of L-lysine and an essential component of the bacterial peptidoglycan.</text>
</comment>